<evidence type="ECO:0000313" key="4">
    <source>
        <dbReference type="EMBL" id="KAK7241189.1"/>
    </source>
</evidence>
<comment type="caution">
    <text evidence="4">The sequence shown here is derived from an EMBL/GenBank/DDBJ whole genome shotgun (WGS) entry which is preliminary data.</text>
</comment>
<organism evidence="4 5">
    <name type="scientific">Aureococcus anophagefferens</name>
    <name type="common">Harmful bloom alga</name>
    <dbReference type="NCBI Taxonomy" id="44056"/>
    <lineage>
        <taxon>Eukaryota</taxon>
        <taxon>Sar</taxon>
        <taxon>Stramenopiles</taxon>
        <taxon>Ochrophyta</taxon>
        <taxon>Pelagophyceae</taxon>
        <taxon>Pelagomonadales</taxon>
        <taxon>Pelagomonadaceae</taxon>
        <taxon>Aureococcus</taxon>
    </lineage>
</organism>
<dbReference type="Gene3D" id="3.40.50.1820">
    <property type="entry name" value="alpha/beta hydrolase"/>
    <property type="match status" value="1"/>
</dbReference>
<protein>
    <submittedName>
        <fullName evidence="4">Acetylcholinesterase</fullName>
    </submittedName>
</protein>
<feature type="domain" description="Carboxylesterase type B" evidence="3">
    <location>
        <begin position="24"/>
        <end position="248"/>
    </location>
</feature>
<dbReference type="InterPro" id="IPR002018">
    <property type="entry name" value="CarbesteraseB"/>
</dbReference>
<feature type="region of interest" description="Disordered" evidence="1">
    <location>
        <begin position="81"/>
        <end position="105"/>
    </location>
</feature>
<feature type="region of interest" description="Disordered" evidence="1">
    <location>
        <begin position="507"/>
        <end position="530"/>
    </location>
</feature>
<dbReference type="Pfam" id="PF00135">
    <property type="entry name" value="COesterase"/>
    <property type="match status" value="1"/>
</dbReference>
<feature type="signal peptide" evidence="2">
    <location>
        <begin position="1"/>
        <end position="17"/>
    </location>
</feature>
<dbReference type="PANTHER" id="PTHR11559">
    <property type="entry name" value="CARBOXYLESTERASE"/>
    <property type="match status" value="1"/>
</dbReference>
<gene>
    <name evidence="4" type="ORF">SO694_00051136</name>
</gene>
<evidence type="ECO:0000259" key="3">
    <source>
        <dbReference type="Pfam" id="PF00135"/>
    </source>
</evidence>
<dbReference type="InterPro" id="IPR050309">
    <property type="entry name" value="Type-B_Carboxylest/Lipase"/>
</dbReference>
<sequence length="611" mass="64308">MALAKLLRVTALAVAAAWPTRLDDAQLATPFGPIAGVVEDGIERFVGVRYAAPPTGDRRFRRAAVSAPWGPEPYDGTAYGPSCHQSSGGVGTAAPDPAMHPGALAPPPDEDCLFVNAYRPARPSPAGKRPVMVWVHGGGFCSGAGATGWSEGSRLADREDAIVLTLNYRLGPLGFASDGAEGGALGLWDVITALEFARAALIEPLGGDVDAVTLFGESSGGVAVCALSASPAAAGLFSRAIIQSGPCVVDAPKGWGPGDPALGVAATRRVLGLLGVASLDEARSLDASSLQWAPVDMADPNFPGWWLDATLFPGLKPPSAYYLADPPKTHVRDFIIGTTSKDGTAAFYGRAPLDNVTGSDVYLRHLERAWGSAVAPRVAAHYALDNFGGDVAAAFIQADADHFLHCPSLAMARSLNREADRASGRWAQRAWRWWAWWAASAGAWDPRRLAAPSATRAFQYVFAHWSEANCDAAVDLAVEAERPRDTPLDAPLPFACHGADVQFTFGNEAGPDGLSSDSPTPRHDCPYSQSGRRLSDAVLDYWGSFARGGRPVREGDADGGWRPGGGVRKLASDDDGGIATVDRFRAADCAFWASVDDEVAAALAVNWRQRA</sequence>
<evidence type="ECO:0000313" key="5">
    <source>
        <dbReference type="Proteomes" id="UP001363151"/>
    </source>
</evidence>
<feature type="chain" id="PRO_5047364047" evidence="2">
    <location>
        <begin position="18"/>
        <end position="611"/>
    </location>
</feature>
<keyword evidence="2" id="KW-0732">Signal</keyword>
<reference evidence="4 5" key="1">
    <citation type="submission" date="2024-03" db="EMBL/GenBank/DDBJ databases">
        <title>Aureococcus anophagefferens CCMP1851 and Kratosvirus quantuckense: Draft genome of a second virus-susceptible host strain in the model system.</title>
        <authorList>
            <person name="Chase E."/>
            <person name="Truchon A.R."/>
            <person name="Schepens W."/>
            <person name="Wilhelm S.W."/>
        </authorList>
    </citation>
    <scope>NUCLEOTIDE SEQUENCE [LARGE SCALE GENOMIC DNA]</scope>
    <source>
        <strain evidence="4 5">CCMP1851</strain>
    </source>
</reference>
<dbReference type="Proteomes" id="UP001363151">
    <property type="component" value="Unassembled WGS sequence"/>
</dbReference>
<dbReference type="InterPro" id="IPR029058">
    <property type="entry name" value="AB_hydrolase_fold"/>
</dbReference>
<dbReference type="EMBL" id="JBBJCI010000204">
    <property type="protein sequence ID" value="KAK7241189.1"/>
    <property type="molecule type" value="Genomic_DNA"/>
</dbReference>
<dbReference type="SUPFAM" id="SSF53474">
    <property type="entry name" value="alpha/beta-Hydrolases"/>
    <property type="match status" value="1"/>
</dbReference>
<keyword evidence="5" id="KW-1185">Reference proteome</keyword>
<evidence type="ECO:0000256" key="1">
    <source>
        <dbReference type="SAM" id="MobiDB-lite"/>
    </source>
</evidence>
<name>A0ABR1FY53_AURAN</name>
<evidence type="ECO:0000256" key="2">
    <source>
        <dbReference type="SAM" id="SignalP"/>
    </source>
</evidence>
<accession>A0ABR1FY53</accession>
<proteinExistence type="predicted"/>